<dbReference type="OrthoDB" id="950459at2"/>
<evidence type="ECO:0000313" key="3">
    <source>
        <dbReference type="Proteomes" id="UP000304900"/>
    </source>
</evidence>
<gene>
    <name evidence="2" type="ORF">FDK13_33675</name>
</gene>
<keyword evidence="1" id="KW-0175">Coiled coil</keyword>
<dbReference type="RefSeq" id="WP_137344412.1">
    <property type="nucleotide sequence ID" value="NZ_SZVO01000030.1"/>
</dbReference>
<organism evidence="2 3">
    <name type="scientific">Dyadobacter frigoris</name>
    <dbReference type="NCBI Taxonomy" id="2576211"/>
    <lineage>
        <taxon>Bacteria</taxon>
        <taxon>Pseudomonadati</taxon>
        <taxon>Bacteroidota</taxon>
        <taxon>Cytophagia</taxon>
        <taxon>Cytophagales</taxon>
        <taxon>Spirosomataceae</taxon>
        <taxon>Dyadobacter</taxon>
    </lineage>
</organism>
<name>A0A4U6CMC7_9BACT</name>
<dbReference type="Pfam" id="PF19514">
    <property type="entry name" value="MobC_2"/>
    <property type="match status" value="1"/>
</dbReference>
<dbReference type="AlphaFoldDB" id="A0A4U6CMC7"/>
<evidence type="ECO:0008006" key="4">
    <source>
        <dbReference type="Google" id="ProtNLM"/>
    </source>
</evidence>
<reference evidence="2 3" key="1">
    <citation type="submission" date="2019-05" db="EMBL/GenBank/DDBJ databases">
        <title>Dyadobacter AR-3-8 sp. nov., isolated from arctic soil.</title>
        <authorList>
            <person name="Chaudhary D.K."/>
        </authorList>
    </citation>
    <scope>NUCLEOTIDE SEQUENCE [LARGE SCALE GENOMIC DNA]</scope>
    <source>
        <strain evidence="2 3">AR-3-8</strain>
    </source>
</reference>
<comment type="caution">
    <text evidence="2">The sequence shown here is derived from an EMBL/GenBank/DDBJ whole genome shotgun (WGS) entry which is preliminary data.</text>
</comment>
<dbReference type="InterPro" id="IPR045788">
    <property type="entry name" value="MobC_2"/>
</dbReference>
<evidence type="ECO:0000256" key="1">
    <source>
        <dbReference type="SAM" id="Coils"/>
    </source>
</evidence>
<protein>
    <recommendedName>
        <fullName evidence="4">Plasmid mobilization relaxosome protein MobC</fullName>
    </recommendedName>
</protein>
<proteinExistence type="predicted"/>
<sequence length="81" mass="9533">MIGSYRDASMDAFMEELIGLKNGLSAVGNNFNQAVKRLHTLSKIKEFEHWLVSYELERRELARQMQQAQEFIKKMADKWLL</sequence>
<evidence type="ECO:0000313" key="2">
    <source>
        <dbReference type="EMBL" id="TKT85469.1"/>
    </source>
</evidence>
<accession>A0A4U6CMC7</accession>
<dbReference type="EMBL" id="SZVO01000030">
    <property type="protein sequence ID" value="TKT85469.1"/>
    <property type="molecule type" value="Genomic_DNA"/>
</dbReference>
<feature type="coiled-coil region" evidence="1">
    <location>
        <begin position="51"/>
        <end position="78"/>
    </location>
</feature>
<keyword evidence="3" id="KW-1185">Reference proteome</keyword>
<dbReference type="Proteomes" id="UP000304900">
    <property type="component" value="Unassembled WGS sequence"/>
</dbReference>